<feature type="domain" description="DUF6998" evidence="1">
    <location>
        <begin position="16"/>
        <end position="147"/>
    </location>
</feature>
<sequence length="163" mass="19004">MENSFHEIPTDGLIRMYSDIIKELKDREVIRTNNVIGDLGEYLAIQYYNNTPNLPNLSPAPVGTENIDAISRKGDRYSIKSTSKNVTSVFYGLEPKNSSKIDTQKFEYVIVCKFDENYKLESIYQMDWDTFLANKKWHSRMQAWNLSLTKNLKEKCLKIYEAI</sequence>
<dbReference type="Pfam" id="PF22522">
    <property type="entry name" value="DUF6998"/>
    <property type="match status" value="1"/>
</dbReference>
<organism evidence="2 3">
    <name type="scientific">Fumia xinanensis</name>
    <dbReference type="NCBI Taxonomy" id="2763659"/>
    <lineage>
        <taxon>Bacteria</taxon>
        <taxon>Bacillati</taxon>
        <taxon>Bacillota</taxon>
        <taxon>Clostridia</taxon>
        <taxon>Eubacteriales</taxon>
        <taxon>Oscillospiraceae</taxon>
        <taxon>Fumia</taxon>
    </lineage>
</organism>
<gene>
    <name evidence="2" type="ORF">H8710_04635</name>
</gene>
<proteinExistence type="predicted"/>
<reference evidence="2" key="1">
    <citation type="submission" date="2020-08" db="EMBL/GenBank/DDBJ databases">
        <title>Genome public.</title>
        <authorList>
            <person name="Liu C."/>
            <person name="Sun Q."/>
        </authorList>
    </citation>
    <scope>NUCLEOTIDE SEQUENCE</scope>
    <source>
        <strain evidence="2">NSJ-33</strain>
    </source>
</reference>
<dbReference type="EMBL" id="JACRSV010000001">
    <property type="protein sequence ID" value="MBC8559354.1"/>
    <property type="molecule type" value="Genomic_DNA"/>
</dbReference>
<dbReference type="Proteomes" id="UP000610760">
    <property type="component" value="Unassembled WGS sequence"/>
</dbReference>
<evidence type="ECO:0000313" key="3">
    <source>
        <dbReference type="Proteomes" id="UP000610760"/>
    </source>
</evidence>
<comment type="caution">
    <text evidence="2">The sequence shown here is derived from an EMBL/GenBank/DDBJ whole genome shotgun (WGS) entry which is preliminary data.</text>
</comment>
<dbReference type="AlphaFoldDB" id="A0A926E0I6"/>
<dbReference type="RefSeq" id="WP_249294250.1">
    <property type="nucleotide sequence ID" value="NZ_JACRSV010000001.1"/>
</dbReference>
<name>A0A926E0I6_9FIRM</name>
<keyword evidence="3" id="KW-1185">Reference proteome</keyword>
<accession>A0A926E0I6</accession>
<evidence type="ECO:0000313" key="2">
    <source>
        <dbReference type="EMBL" id="MBC8559354.1"/>
    </source>
</evidence>
<protein>
    <recommendedName>
        <fullName evidence="1">DUF6998 domain-containing protein</fullName>
    </recommendedName>
</protein>
<evidence type="ECO:0000259" key="1">
    <source>
        <dbReference type="Pfam" id="PF22522"/>
    </source>
</evidence>
<dbReference type="InterPro" id="IPR054267">
    <property type="entry name" value="DUF6998"/>
</dbReference>